<evidence type="ECO:0000313" key="3">
    <source>
        <dbReference type="Proteomes" id="UP000319976"/>
    </source>
</evidence>
<dbReference type="KEGG" id="chya:V22_17080"/>
<keyword evidence="1" id="KW-1133">Transmembrane helix</keyword>
<proteinExistence type="predicted"/>
<evidence type="ECO:0000313" key="2">
    <source>
        <dbReference type="EMBL" id="QDT64474.1"/>
    </source>
</evidence>
<accession>A0A517T7X2</accession>
<reference evidence="2 3" key="1">
    <citation type="submission" date="2019-02" db="EMBL/GenBank/DDBJ databases">
        <title>Deep-cultivation of Planctomycetes and their phenomic and genomic characterization uncovers novel biology.</title>
        <authorList>
            <person name="Wiegand S."/>
            <person name="Jogler M."/>
            <person name="Boedeker C."/>
            <person name="Pinto D."/>
            <person name="Vollmers J."/>
            <person name="Rivas-Marin E."/>
            <person name="Kohn T."/>
            <person name="Peeters S.H."/>
            <person name="Heuer A."/>
            <person name="Rast P."/>
            <person name="Oberbeckmann S."/>
            <person name="Bunk B."/>
            <person name="Jeske O."/>
            <person name="Meyerdierks A."/>
            <person name="Storesund J.E."/>
            <person name="Kallscheuer N."/>
            <person name="Luecker S."/>
            <person name="Lage O.M."/>
            <person name="Pohl T."/>
            <person name="Merkel B.J."/>
            <person name="Hornburger P."/>
            <person name="Mueller R.-W."/>
            <person name="Bruemmer F."/>
            <person name="Labrenz M."/>
            <person name="Spormann A.M."/>
            <person name="Op den Camp H."/>
            <person name="Overmann J."/>
            <person name="Amann R."/>
            <person name="Jetten M.S.M."/>
            <person name="Mascher T."/>
            <person name="Medema M.H."/>
            <person name="Devos D.P."/>
            <person name="Kaster A.-K."/>
            <person name="Ovreas L."/>
            <person name="Rohde M."/>
            <person name="Galperin M.Y."/>
            <person name="Jogler C."/>
        </authorList>
    </citation>
    <scope>NUCLEOTIDE SEQUENCE [LARGE SCALE GENOMIC DNA]</scope>
    <source>
        <strain evidence="2 3">V22</strain>
    </source>
</reference>
<sequence>MFPFWIDFTALSLTEITALVTAVVVTVQVFLSRPA</sequence>
<dbReference type="EMBL" id="CP036316">
    <property type="protein sequence ID" value="QDT64474.1"/>
    <property type="molecule type" value="Genomic_DNA"/>
</dbReference>
<keyword evidence="1" id="KW-0472">Membrane</keyword>
<feature type="transmembrane region" description="Helical" evidence="1">
    <location>
        <begin position="12"/>
        <end position="31"/>
    </location>
</feature>
<organism evidence="2 3">
    <name type="scientific">Calycomorphotria hydatis</name>
    <dbReference type="NCBI Taxonomy" id="2528027"/>
    <lineage>
        <taxon>Bacteria</taxon>
        <taxon>Pseudomonadati</taxon>
        <taxon>Planctomycetota</taxon>
        <taxon>Planctomycetia</taxon>
        <taxon>Planctomycetales</taxon>
        <taxon>Planctomycetaceae</taxon>
        <taxon>Calycomorphotria</taxon>
    </lineage>
</organism>
<dbReference type="Proteomes" id="UP000319976">
    <property type="component" value="Chromosome"/>
</dbReference>
<keyword evidence="1" id="KW-0812">Transmembrane</keyword>
<protein>
    <submittedName>
        <fullName evidence="2">Uncharacterized protein</fullName>
    </submittedName>
</protein>
<keyword evidence="3" id="KW-1185">Reference proteome</keyword>
<name>A0A517T7X2_9PLAN</name>
<gene>
    <name evidence="2" type="ORF">V22_17080</name>
</gene>
<dbReference type="AlphaFoldDB" id="A0A517T7X2"/>
<evidence type="ECO:0000256" key="1">
    <source>
        <dbReference type="SAM" id="Phobius"/>
    </source>
</evidence>